<protein>
    <submittedName>
        <fullName evidence="1">Uncharacterized protein</fullName>
    </submittedName>
</protein>
<name>A0A0W0FA71_MONRR</name>
<comment type="caution">
    <text evidence="1">The sequence shown here is derived from an EMBL/GenBank/DDBJ whole genome shotgun (WGS) entry which is preliminary data.</text>
</comment>
<evidence type="ECO:0000313" key="1">
    <source>
        <dbReference type="EMBL" id="KTB33176.1"/>
    </source>
</evidence>
<dbReference type="Proteomes" id="UP000054988">
    <property type="component" value="Unassembled WGS sequence"/>
</dbReference>
<sequence length="62" mass="6934">MPLRNPIVLNWTARHSKLTISTTSSVILVTPQNCTQPWTLVWHAVSDTSVINVHPKALPTFN</sequence>
<dbReference type="AlphaFoldDB" id="A0A0W0FA71"/>
<accession>A0A0W0FA71</accession>
<gene>
    <name evidence="1" type="ORF">WG66_14250</name>
</gene>
<organism evidence="1 2">
    <name type="scientific">Moniliophthora roreri</name>
    <name type="common">Frosty pod rot fungus</name>
    <name type="synonym">Monilia roreri</name>
    <dbReference type="NCBI Taxonomy" id="221103"/>
    <lineage>
        <taxon>Eukaryota</taxon>
        <taxon>Fungi</taxon>
        <taxon>Dikarya</taxon>
        <taxon>Basidiomycota</taxon>
        <taxon>Agaricomycotina</taxon>
        <taxon>Agaricomycetes</taxon>
        <taxon>Agaricomycetidae</taxon>
        <taxon>Agaricales</taxon>
        <taxon>Marasmiineae</taxon>
        <taxon>Marasmiaceae</taxon>
        <taxon>Moniliophthora</taxon>
    </lineage>
</organism>
<proteinExistence type="predicted"/>
<dbReference type="EMBL" id="LATX01002189">
    <property type="protein sequence ID" value="KTB33176.1"/>
    <property type="molecule type" value="Genomic_DNA"/>
</dbReference>
<reference evidence="1 2" key="1">
    <citation type="submission" date="2015-12" db="EMBL/GenBank/DDBJ databases">
        <title>Draft genome sequence of Moniliophthora roreri, the causal agent of frosty pod rot of cacao.</title>
        <authorList>
            <person name="Aime M.C."/>
            <person name="Diaz-Valderrama J.R."/>
            <person name="Kijpornyongpan T."/>
            <person name="Phillips-Mora W."/>
        </authorList>
    </citation>
    <scope>NUCLEOTIDE SEQUENCE [LARGE SCALE GENOMIC DNA]</scope>
    <source>
        <strain evidence="1 2">MCA 2952</strain>
    </source>
</reference>
<evidence type="ECO:0000313" key="2">
    <source>
        <dbReference type="Proteomes" id="UP000054988"/>
    </source>
</evidence>